<evidence type="ECO:0000313" key="1">
    <source>
        <dbReference type="EMBL" id="OMJ84030.1"/>
    </source>
</evidence>
<comment type="caution">
    <text evidence="1">The sequence shown here is derived from an EMBL/GenBank/DDBJ whole genome shotgun (WGS) entry which is preliminary data.</text>
</comment>
<keyword evidence="2" id="KW-1185">Reference proteome</keyword>
<dbReference type="EMBL" id="MPUH01000283">
    <property type="protein sequence ID" value="OMJ84030.1"/>
    <property type="molecule type" value="Genomic_DNA"/>
</dbReference>
<organism evidence="1 2">
    <name type="scientific">Stentor coeruleus</name>
    <dbReference type="NCBI Taxonomy" id="5963"/>
    <lineage>
        <taxon>Eukaryota</taxon>
        <taxon>Sar</taxon>
        <taxon>Alveolata</taxon>
        <taxon>Ciliophora</taxon>
        <taxon>Postciliodesmatophora</taxon>
        <taxon>Heterotrichea</taxon>
        <taxon>Heterotrichida</taxon>
        <taxon>Stentoridae</taxon>
        <taxon>Stentor</taxon>
    </lineage>
</organism>
<dbReference type="AlphaFoldDB" id="A0A1R2C4X4"/>
<sequence length="563" mass="66065">MEQELNRQVLSVQKELNFLKSSLDPVFLFLQEIQELKKKRNISQNNSITSSALLLLDIKEDILKDVTKLQISTEEKLTEIQQEVKHEIKQIQDSNTEAFNKFNDDLYGISLNSKDILTSLNTVKNTTGENTLYIKEFRKELDTRATMHNIEELRYLIKNMTPLANHENLKSRVSECSSIYQYQTLQKKAQKLKLGLKNCIKTEELDRKFKEFTMILFKDFSQSYTTMASFEAHQIKTEKLLSESNDHYYGLRDYINKLDNSNNEKIRLIKKALESRPWKTELNTIYDEINGKVTRAELDEILKDINESVKNFYKDMIRFKIQVEHFEKVIERFDEILLDKAQKDETKKINLTIAGLATIESVENIKKIMYQFTQSSEDKFQAQCAIVDKIVMNFENISEKFEILKKDNFDVSNLSASVYEFKQTLERKANKQDIYEIYDNMCKRVDFVEALESLKTLKKQVEQGIGLVFSLCRTLLETGEPAAQIKRQRYELFKNLNTLVNWIINESNPCYNTMSVSRNAEMPEIEDLTESRFPSRHSVYLRRRSAVTAKETKRLHIDFPKVS</sequence>
<evidence type="ECO:0000313" key="2">
    <source>
        <dbReference type="Proteomes" id="UP000187209"/>
    </source>
</evidence>
<dbReference type="Proteomes" id="UP000187209">
    <property type="component" value="Unassembled WGS sequence"/>
</dbReference>
<accession>A0A1R2C4X4</accession>
<gene>
    <name evidence="1" type="ORF">SteCoe_14957</name>
</gene>
<name>A0A1R2C4X4_9CILI</name>
<proteinExistence type="predicted"/>
<protein>
    <submittedName>
        <fullName evidence="1">Uncharacterized protein</fullName>
    </submittedName>
</protein>
<reference evidence="1 2" key="1">
    <citation type="submission" date="2016-11" db="EMBL/GenBank/DDBJ databases">
        <title>The macronuclear genome of Stentor coeruleus: a giant cell with tiny introns.</title>
        <authorList>
            <person name="Slabodnick M."/>
            <person name="Ruby J.G."/>
            <person name="Reiff S.B."/>
            <person name="Swart E.C."/>
            <person name="Gosai S."/>
            <person name="Prabakaran S."/>
            <person name="Witkowska E."/>
            <person name="Larue G.E."/>
            <person name="Fisher S."/>
            <person name="Freeman R.M."/>
            <person name="Gunawardena J."/>
            <person name="Chu W."/>
            <person name="Stover N.A."/>
            <person name="Gregory B.D."/>
            <person name="Nowacki M."/>
            <person name="Derisi J."/>
            <person name="Roy S.W."/>
            <person name="Marshall W.F."/>
            <person name="Sood P."/>
        </authorList>
    </citation>
    <scope>NUCLEOTIDE SEQUENCE [LARGE SCALE GENOMIC DNA]</scope>
    <source>
        <strain evidence="1">WM001</strain>
    </source>
</reference>
<dbReference type="OrthoDB" id="327700at2759"/>